<dbReference type="InterPro" id="IPR002569">
    <property type="entry name" value="Met_Sox_Rdtase_MsrA_dom"/>
</dbReference>
<feature type="chain" id="PRO_5001941121" description="Peptide methionine sulfoxide reductase MsrA" evidence="6">
    <location>
        <begin position="28"/>
        <end position="203"/>
    </location>
</feature>
<comment type="catalytic activity">
    <reaction evidence="4 5">
        <text>[thioredoxin]-disulfide + L-methionine + H2O = L-methionine (S)-S-oxide + [thioredoxin]-dithiol</text>
        <dbReference type="Rhea" id="RHEA:19993"/>
        <dbReference type="Rhea" id="RHEA-COMP:10698"/>
        <dbReference type="Rhea" id="RHEA-COMP:10700"/>
        <dbReference type="ChEBI" id="CHEBI:15377"/>
        <dbReference type="ChEBI" id="CHEBI:29950"/>
        <dbReference type="ChEBI" id="CHEBI:50058"/>
        <dbReference type="ChEBI" id="CHEBI:57844"/>
        <dbReference type="ChEBI" id="CHEBI:58772"/>
        <dbReference type="EC" id="1.8.4.11"/>
    </reaction>
</comment>
<dbReference type="EMBL" id="JJML01000004">
    <property type="protein sequence ID" value="KGF73691.1"/>
    <property type="molecule type" value="Genomic_DNA"/>
</dbReference>
<dbReference type="GO" id="GO:0008113">
    <property type="term" value="F:peptide-methionine (S)-S-oxide reductase activity"/>
    <property type="evidence" value="ECO:0007669"/>
    <property type="project" value="UniProtKB-UniRule"/>
</dbReference>
<feature type="signal peptide" evidence="6">
    <location>
        <begin position="1"/>
        <end position="27"/>
    </location>
</feature>
<dbReference type="PANTHER" id="PTHR43774">
    <property type="entry name" value="PEPTIDE METHIONINE SULFOXIDE REDUCTASE"/>
    <property type="match status" value="1"/>
</dbReference>
<keyword evidence="2 5" id="KW-0560">Oxidoreductase</keyword>
<evidence type="ECO:0000256" key="6">
    <source>
        <dbReference type="SAM" id="SignalP"/>
    </source>
</evidence>
<evidence type="ECO:0000259" key="7">
    <source>
        <dbReference type="Pfam" id="PF01625"/>
    </source>
</evidence>
<dbReference type="GO" id="GO:0033744">
    <property type="term" value="F:L-methionine:thioredoxin-disulfide S-oxidoreductase activity"/>
    <property type="evidence" value="ECO:0007669"/>
    <property type="project" value="RHEA"/>
</dbReference>
<dbReference type="RefSeq" id="WP_036530925.1">
    <property type="nucleotide sequence ID" value="NZ_JJML01000004.1"/>
</dbReference>
<dbReference type="PANTHER" id="PTHR43774:SF1">
    <property type="entry name" value="PEPTIDE METHIONINE SULFOXIDE REDUCTASE MSRA 2"/>
    <property type="match status" value="1"/>
</dbReference>
<evidence type="ECO:0000256" key="2">
    <source>
        <dbReference type="ARBA" id="ARBA00023002"/>
    </source>
</evidence>
<keyword evidence="9" id="KW-1185">Reference proteome</keyword>
<name>A0A098TN62_9CYAN</name>
<sequence>MTIKRRFLLGLLLGYTLLGGWNTSASANQLAEATFAGGCFWCMEKPFDQLPGVLSTTVGYTGGTTVNPTYKQVSSGTTGHAEAVQIVYDPAKISYERLLDVFWHNVDPLDAGGQFCDRGSQYRSSIFYHSDAQRKLAEKSKQALVTSGRFSQPIATQIVPAGKFYAAEGYHQNFYQTNSIKYNFYRFTCGRDQRLTERWGSSH</sequence>
<comment type="function">
    <text evidence="5">Has an important function as a repair enzyme for proteins that have been inactivated by oxidation. Catalyzes the reversible oxidation-reduction of methionine sulfoxide in proteins to methionine.</text>
</comment>
<evidence type="ECO:0000256" key="3">
    <source>
        <dbReference type="ARBA" id="ARBA00047806"/>
    </source>
</evidence>
<dbReference type="AlphaFoldDB" id="A0A098TN62"/>
<dbReference type="OrthoDB" id="4174719at2"/>
<dbReference type="Pfam" id="PF01625">
    <property type="entry name" value="PMSR"/>
    <property type="match status" value="1"/>
</dbReference>
<dbReference type="Gene3D" id="3.30.1060.10">
    <property type="entry name" value="Peptide methionine sulphoxide reductase MsrA"/>
    <property type="match status" value="1"/>
</dbReference>
<evidence type="ECO:0000256" key="4">
    <source>
        <dbReference type="ARBA" id="ARBA00048782"/>
    </source>
</evidence>
<dbReference type="InterPro" id="IPR036509">
    <property type="entry name" value="Met_Sox_Rdtase_MsrA_sf"/>
</dbReference>
<feature type="active site" evidence="5">
    <location>
        <position position="39"/>
    </location>
</feature>
<dbReference type="Proteomes" id="UP000030170">
    <property type="component" value="Unassembled WGS sequence"/>
</dbReference>
<dbReference type="STRING" id="1497020.DO97_12780"/>
<reference evidence="8 9" key="1">
    <citation type="journal article" date="2014" name="Mol. Ecol.">
        <title>Evolution of Synechococcus.</title>
        <authorList>
            <person name="Dvorak P."/>
            <person name="Casamatta D."/>
            <person name="Hasler P."/>
            <person name="Poulickova A."/>
            <person name="Ondrej V."/>
            <person name="Sanges R."/>
        </authorList>
    </citation>
    <scope>NUCLEOTIDE SEQUENCE [LARGE SCALE GENOMIC DNA]</scope>
    <source>
        <strain evidence="8 9">CAUP A 1101</strain>
    </source>
</reference>
<protein>
    <recommendedName>
        <fullName evidence="5">Peptide methionine sulfoxide reductase MsrA</fullName>
        <shortName evidence="5">Protein-methionine-S-oxide reductase</shortName>
        <ecNumber evidence="5">1.8.4.11</ecNumber>
    </recommendedName>
    <alternativeName>
        <fullName evidence="5">Peptide-methionine (S)-S-oxide reductase</fullName>
        <shortName evidence="5">Peptide Met(O) reductase</shortName>
    </alternativeName>
</protein>
<evidence type="ECO:0000256" key="1">
    <source>
        <dbReference type="ARBA" id="ARBA00005591"/>
    </source>
</evidence>
<dbReference type="SUPFAM" id="SSF55068">
    <property type="entry name" value="Peptide methionine sulfoxide reductase"/>
    <property type="match status" value="1"/>
</dbReference>
<feature type="domain" description="Peptide methionine sulphoxide reductase MsrA" evidence="7">
    <location>
        <begin position="32"/>
        <end position="183"/>
    </location>
</feature>
<dbReference type="NCBIfam" id="TIGR00401">
    <property type="entry name" value="msrA"/>
    <property type="match status" value="1"/>
</dbReference>
<gene>
    <name evidence="5" type="primary">msrA</name>
    <name evidence="8" type="ORF">DO97_12780</name>
</gene>
<comment type="caution">
    <text evidence="8">The sequence shown here is derived from an EMBL/GenBank/DDBJ whole genome shotgun (WGS) entry which is preliminary data.</text>
</comment>
<evidence type="ECO:0000313" key="9">
    <source>
        <dbReference type="Proteomes" id="UP000030170"/>
    </source>
</evidence>
<accession>A0A098TN62</accession>
<dbReference type="HAMAP" id="MF_01401">
    <property type="entry name" value="MsrA"/>
    <property type="match status" value="1"/>
</dbReference>
<dbReference type="EC" id="1.8.4.11" evidence="5"/>
<keyword evidence="6" id="KW-0732">Signal</keyword>
<organism evidence="8 9">
    <name type="scientific">Neosynechococcus sphagnicola sy1</name>
    <dbReference type="NCBI Taxonomy" id="1497020"/>
    <lineage>
        <taxon>Bacteria</taxon>
        <taxon>Bacillati</taxon>
        <taxon>Cyanobacteriota</taxon>
        <taxon>Cyanophyceae</taxon>
        <taxon>Neosynechococcales</taxon>
        <taxon>Neosynechococcaceae</taxon>
        <taxon>Neosynechococcus</taxon>
    </lineage>
</organism>
<comment type="similarity">
    <text evidence="1 5">Belongs to the MsrA Met sulfoxide reductase family.</text>
</comment>
<evidence type="ECO:0000256" key="5">
    <source>
        <dbReference type="HAMAP-Rule" id="MF_01401"/>
    </source>
</evidence>
<evidence type="ECO:0000313" key="8">
    <source>
        <dbReference type="EMBL" id="KGF73691.1"/>
    </source>
</evidence>
<comment type="catalytic activity">
    <reaction evidence="3 5">
        <text>L-methionyl-[protein] + [thioredoxin]-disulfide + H2O = L-methionyl-(S)-S-oxide-[protein] + [thioredoxin]-dithiol</text>
        <dbReference type="Rhea" id="RHEA:14217"/>
        <dbReference type="Rhea" id="RHEA-COMP:10698"/>
        <dbReference type="Rhea" id="RHEA-COMP:10700"/>
        <dbReference type="Rhea" id="RHEA-COMP:12313"/>
        <dbReference type="Rhea" id="RHEA-COMP:12315"/>
        <dbReference type="ChEBI" id="CHEBI:15377"/>
        <dbReference type="ChEBI" id="CHEBI:16044"/>
        <dbReference type="ChEBI" id="CHEBI:29950"/>
        <dbReference type="ChEBI" id="CHEBI:44120"/>
        <dbReference type="ChEBI" id="CHEBI:50058"/>
        <dbReference type="EC" id="1.8.4.11"/>
    </reaction>
</comment>
<proteinExistence type="inferred from homology"/>